<evidence type="ECO:0000256" key="1">
    <source>
        <dbReference type="SAM" id="MobiDB-lite"/>
    </source>
</evidence>
<accession>A0ABQ7IIE9</accession>
<dbReference type="RefSeq" id="XP_038808989.1">
    <property type="nucleotide sequence ID" value="XM_038954847.1"/>
</dbReference>
<feature type="compositionally biased region" description="Basic and acidic residues" evidence="1">
    <location>
        <begin position="33"/>
        <end position="45"/>
    </location>
</feature>
<proteinExistence type="predicted"/>
<dbReference type="PANTHER" id="PTHR33112:SF16">
    <property type="entry name" value="HETEROKARYON INCOMPATIBILITY DOMAIN-CONTAINING PROTEIN"/>
    <property type="match status" value="1"/>
</dbReference>
<gene>
    <name evidence="3" type="ORF">EAE98_007224</name>
</gene>
<reference evidence="3 4" key="1">
    <citation type="journal article" date="2020" name="Genome Biol. Evol.">
        <title>Comparative genomics of Sclerotiniaceae.</title>
        <authorList>
            <person name="Valero Jimenez C.A."/>
            <person name="Steentjes M."/>
            <person name="Scholten O.E."/>
            <person name="Van Kan J.A.L."/>
        </authorList>
    </citation>
    <scope>NUCLEOTIDE SEQUENCE [LARGE SCALE GENOMIC DNA]</scope>
    <source>
        <strain evidence="3 4">B1</strain>
    </source>
</reference>
<dbReference type="EMBL" id="RCSX01000016">
    <property type="protein sequence ID" value="KAF7925136.1"/>
    <property type="molecule type" value="Genomic_DNA"/>
</dbReference>
<protein>
    <recommendedName>
        <fullName evidence="2">Heterokaryon incompatibility domain-containing protein</fullName>
    </recommendedName>
</protein>
<feature type="region of interest" description="Disordered" evidence="1">
    <location>
        <begin position="20"/>
        <end position="45"/>
    </location>
</feature>
<comment type="caution">
    <text evidence="3">The sequence shown here is derived from an EMBL/GenBank/DDBJ whole genome shotgun (WGS) entry which is preliminary data.</text>
</comment>
<evidence type="ECO:0000313" key="4">
    <source>
        <dbReference type="Proteomes" id="UP000783213"/>
    </source>
</evidence>
<feature type="compositionally biased region" description="Polar residues" evidence="1">
    <location>
        <begin position="20"/>
        <end position="30"/>
    </location>
</feature>
<dbReference type="Pfam" id="PF06985">
    <property type="entry name" value="HET"/>
    <property type="match status" value="1"/>
</dbReference>
<evidence type="ECO:0000313" key="3">
    <source>
        <dbReference type="EMBL" id="KAF7925136.1"/>
    </source>
</evidence>
<dbReference type="Proteomes" id="UP000783213">
    <property type="component" value="Unassembled WGS sequence"/>
</dbReference>
<name>A0ABQ7IIE9_9HELO</name>
<dbReference type="InterPro" id="IPR010730">
    <property type="entry name" value="HET"/>
</dbReference>
<organism evidence="3 4">
    <name type="scientific">Botrytis deweyae</name>
    <dbReference type="NCBI Taxonomy" id="2478750"/>
    <lineage>
        <taxon>Eukaryota</taxon>
        <taxon>Fungi</taxon>
        <taxon>Dikarya</taxon>
        <taxon>Ascomycota</taxon>
        <taxon>Pezizomycotina</taxon>
        <taxon>Leotiomycetes</taxon>
        <taxon>Helotiales</taxon>
        <taxon>Sclerotiniaceae</taxon>
        <taxon>Botrytis</taxon>
    </lineage>
</organism>
<keyword evidence="4" id="KW-1185">Reference proteome</keyword>
<dbReference type="PANTHER" id="PTHR33112">
    <property type="entry name" value="DOMAIN PROTEIN, PUTATIVE-RELATED"/>
    <property type="match status" value="1"/>
</dbReference>
<sequence>MKLINRIMMRKRLQQEKNYEQLQQHQSTGDVTLDNHEREGDNNRLEDNHTLLHYAQGKDLTQRSCKTCSVLHPFDPTKLKPGNRYIGVFMIRKTAAEGCELCSILLKIATYKVECATFLKFSFQYGYLAAVVSLDGKESPQREYCVSLRTLPGQPSPWPCFAPQQHIPPRVEMWNAICHIKKWLSQCVSLDSPALIGHQCHEVSELIMPVLPTRVLDVSRVGPDGKVYLVHSNGKRQKYTTLSHCWGDANHAPITTSKATVSDRASGIVLDSLPKTFRDAVVITYHLNINYIWIDSLCIIQDSEEDWNLEASRMAQIYSSSFLNIAATACKDSTVGLFYDGWNEEDGFLGTPREIRWSGSTSNHGDYSIYMQEIDHSHFHDSELRIEGPLMSRAWAYQERFLAPRTVHFTSAEMIWECSSMVVCICPCDLHFGLDTVPRYHNYSHREKKDQWFGQWGIVDEYSKLNLSKPADRLPAIAGIASHFDSHERRIKNGKSTTSRYFAGLWEDNLHHDLLWRVIFPENEPREVVRIVPYNAPTWSWASLDSKFIPSGKPGQGVNIGNHYSTGGIAPDFKILDCYTTLIDPSNIYGGVKSGKIVLQGRSVTPTKVELFYEEFQCYKFFFHDIKAKRRAIKDNQNFGKLMADAPLALSKIIKDRVDCGELHCLWINSFQGVRRNDHRHLALVLRQSETSEVYERVGIATFDKGGIAVGGGIGDSTFVKFMESIWTKSGIQTFEVV</sequence>
<dbReference type="GeneID" id="62233998"/>
<evidence type="ECO:0000259" key="2">
    <source>
        <dbReference type="Pfam" id="PF06985"/>
    </source>
</evidence>
<feature type="domain" description="Heterokaryon incompatibility" evidence="2">
    <location>
        <begin position="239"/>
        <end position="399"/>
    </location>
</feature>